<dbReference type="CDD" id="cd04301">
    <property type="entry name" value="NAT_SF"/>
    <property type="match status" value="1"/>
</dbReference>
<dbReference type="EMBL" id="PDLN01000007">
    <property type="protein sequence ID" value="RDW80573.1"/>
    <property type="molecule type" value="Genomic_DNA"/>
</dbReference>
<dbReference type="AlphaFoldDB" id="A0A3D8S2P2"/>
<dbReference type="Gene3D" id="3.40.630.30">
    <property type="match status" value="1"/>
</dbReference>
<evidence type="ECO:0000313" key="3">
    <source>
        <dbReference type="Proteomes" id="UP000256328"/>
    </source>
</evidence>
<dbReference type="GO" id="GO:0006048">
    <property type="term" value="P:UDP-N-acetylglucosamine biosynthetic process"/>
    <property type="evidence" value="ECO:0007669"/>
    <property type="project" value="UniProtKB-UniPathway"/>
</dbReference>
<dbReference type="SUPFAM" id="SSF55729">
    <property type="entry name" value="Acyl-CoA N-acyltransferases (Nat)"/>
    <property type="match status" value="1"/>
</dbReference>
<dbReference type="UniPathway" id="UPA00113">
    <property type="reaction ID" value="UER00529"/>
</dbReference>
<reference evidence="2 3" key="1">
    <citation type="journal article" date="2018" name="IMA Fungus">
        <title>IMA Genome-F 9: Draft genome sequence of Annulohypoxylon stygium, Aspergillus mulundensis, Berkeleyomyces basicola (syn. Thielaviopsis basicola), Ceratocystis smalleyi, two Cercospora beticola strains, Coleophoma cylindrospora, Fusarium fracticaudum, Phialophora cf. hyalina, and Morchella septimelata.</title>
        <authorList>
            <person name="Wingfield B.D."/>
            <person name="Bills G.F."/>
            <person name="Dong Y."/>
            <person name="Huang W."/>
            <person name="Nel W.J."/>
            <person name="Swalarsk-Parry B.S."/>
            <person name="Vaghefi N."/>
            <person name="Wilken P.M."/>
            <person name="An Z."/>
            <person name="de Beer Z.W."/>
            <person name="De Vos L."/>
            <person name="Chen L."/>
            <person name="Duong T.A."/>
            <person name="Gao Y."/>
            <person name="Hammerbacher A."/>
            <person name="Kikkert J.R."/>
            <person name="Li Y."/>
            <person name="Li H."/>
            <person name="Li K."/>
            <person name="Li Q."/>
            <person name="Liu X."/>
            <person name="Ma X."/>
            <person name="Naidoo K."/>
            <person name="Pethybridge S.J."/>
            <person name="Sun J."/>
            <person name="Steenkamp E.T."/>
            <person name="van der Nest M.A."/>
            <person name="van Wyk S."/>
            <person name="Wingfield M.J."/>
            <person name="Xiong C."/>
            <person name="Yue Q."/>
            <person name="Zhang X."/>
        </authorList>
    </citation>
    <scope>NUCLEOTIDE SEQUENCE [LARGE SCALE GENOMIC DNA]</scope>
    <source>
        <strain evidence="2 3">BP5796</strain>
    </source>
</reference>
<protein>
    <recommendedName>
        <fullName evidence="1">N-acetyltransferase domain-containing protein</fullName>
    </recommendedName>
</protein>
<dbReference type="Proteomes" id="UP000256328">
    <property type="component" value="Unassembled WGS sequence"/>
</dbReference>
<dbReference type="PROSITE" id="PS51186">
    <property type="entry name" value="GNAT"/>
    <property type="match status" value="1"/>
</dbReference>
<organism evidence="2 3">
    <name type="scientific">Coleophoma crateriformis</name>
    <dbReference type="NCBI Taxonomy" id="565419"/>
    <lineage>
        <taxon>Eukaryota</taxon>
        <taxon>Fungi</taxon>
        <taxon>Dikarya</taxon>
        <taxon>Ascomycota</taxon>
        <taxon>Pezizomycotina</taxon>
        <taxon>Leotiomycetes</taxon>
        <taxon>Helotiales</taxon>
        <taxon>Dermateaceae</taxon>
        <taxon>Coleophoma</taxon>
    </lineage>
</organism>
<sequence length="239" mass="26760">MPAPTIVFQAPLPRETLIKWKRHLPSSQQEDIFPQAFRDSMFIREEVFTREQKAVPIKHHTDADDARSYLWVLYAPADEDSSDEPNPIGTVRLVPFPQAHPHPVAGSAWDAPTEDLAAEDASTIFSRPAPPYFVDQASSLHDGIEPYILIGRLCVLEEFRGKRYANLLVDAALNWATAHPEKVGMSGNGVPEWKGLVGILAQVRAQTAWERNGFVVDEQLGTCLVAGREHVSMFRRLKI</sequence>
<accession>A0A3D8S2P2</accession>
<dbReference type="InterPro" id="IPR000182">
    <property type="entry name" value="GNAT_dom"/>
</dbReference>
<dbReference type="InterPro" id="IPR016181">
    <property type="entry name" value="Acyl_CoA_acyltransferase"/>
</dbReference>
<feature type="domain" description="N-acetyltransferase" evidence="1">
    <location>
        <begin position="72"/>
        <end position="238"/>
    </location>
</feature>
<dbReference type="OrthoDB" id="329272at2759"/>
<proteinExistence type="predicted"/>
<name>A0A3D8S2P2_9HELO</name>
<gene>
    <name evidence="2" type="ORF">BP5796_05271</name>
</gene>
<evidence type="ECO:0000259" key="1">
    <source>
        <dbReference type="PROSITE" id="PS51186"/>
    </source>
</evidence>
<comment type="caution">
    <text evidence="2">The sequence shown here is derived from an EMBL/GenBank/DDBJ whole genome shotgun (WGS) entry which is preliminary data.</text>
</comment>
<keyword evidence="3" id="KW-1185">Reference proteome</keyword>
<dbReference type="GO" id="GO:0016747">
    <property type="term" value="F:acyltransferase activity, transferring groups other than amino-acyl groups"/>
    <property type="evidence" value="ECO:0007669"/>
    <property type="project" value="InterPro"/>
</dbReference>
<evidence type="ECO:0000313" key="2">
    <source>
        <dbReference type="EMBL" id="RDW80573.1"/>
    </source>
</evidence>